<comment type="caution">
    <text evidence="8">The sequence shown here is derived from an EMBL/GenBank/DDBJ whole genome shotgun (WGS) entry which is preliminary data.</text>
</comment>
<keyword evidence="9" id="KW-1185">Reference proteome</keyword>
<evidence type="ECO:0000256" key="3">
    <source>
        <dbReference type="ARBA" id="ARBA00022741"/>
    </source>
</evidence>
<dbReference type="GO" id="GO:0042078">
    <property type="term" value="P:germ-line stem cell division"/>
    <property type="evidence" value="ECO:0007669"/>
    <property type="project" value="TreeGrafter"/>
</dbReference>
<evidence type="ECO:0000256" key="7">
    <source>
        <dbReference type="ARBA" id="ARBA00047984"/>
    </source>
</evidence>
<keyword evidence="3" id="KW-0547">Nucleotide-binding</keyword>
<dbReference type="OrthoDB" id="249932at2759"/>
<evidence type="ECO:0000256" key="2">
    <source>
        <dbReference type="ARBA" id="ARBA00022737"/>
    </source>
</evidence>
<feature type="non-terminal residue" evidence="8">
    <location>
        <position position="164"/>
    </location>
</feature>
<protein>
    <recommendedName>
        <fullName evidence="1">RNA helicase</fullName>
        <ecNumber evidence="1">3.6.4.13</ecNumber>
    </recommendedName>
</protein>
<evidence type="ECO:0000256" key="5">
    <source>
        <dbReference type="ARBA" id="ARBA00022806"/>
    </source>
</evidence>
<comment type="catalytic activity">
    <reaction evidence="7">
        <text>ATP + H2O = ADP + phosphate + H(+)</text>
        <dbReference type="Rhea" id="RHEA:13065"/>
        <dbReference type="ChEBI" id="CHEBI:15377"/>
        <dbReference type="ChEBI" id="CHEBI:15378"/>
        <dbReference type="ChEBI" id="CHEBI:30616"/>
        <dbReference type="ChEBI" id="CHEBI:43474"/>
        <dbReference type="ChEBI" id="CHEBI:456216"/>
        <dbReference type="EC" id="3.6.4.13"/>
    </reaction>
</comment>
<keyword evidence="6" id="KW-0067">ATP-binding</keyword>
<evidence type="ECO:0000256" key="6">
    <source>
        <dbReference type="ARBA" id="ARBA00022840"/>
    </source>
</evidence>
<name>A0A8K0DC05_IGNLU</name>
<sequence>IRVHLANMVPPDLDDNWSSHAVSKVDSILKQADCKNDNVFVMAQILLTLGEELWVKNLMFYEKLSTMDLHVTKLNLREALQTENLITYSSEQLEGLYSLCKEANIDLPDYDKLTMATKEFEDKSEEQVEPQWAFLEECDCLEIYIICVVSPSLFYVHLKKFYNL</sequence>
<dbReference type="PANTHER" id="PTHR22655:SF2">
    <property type="entry name" value="ATP-DEPENDENT RNA HELICASE TDRD12-RELATED"/>
    <property type="match status" value="1"/>
</dbReference>
<evidence type="ECO:0000313" key="9">
    <source>
        <dbReference type="Proteomes" id="UP000801492"/>
    </source>
</evidence>
<dbReference type="GO" id="GO:0003724">
    <property type="term" value="F:RNA helicase activity"/>
    <property type="evidence" value="ECO:0007669"/>
    <property type="project" value="UniProtKB-EC"/>
</dbReference>
<accession>A0A8K0DC05</accession>
<evidence type="ECO:0000256" key="4">
    <source>
        <dbReference type="ARBA" id="ARBA00022801"/>
    </source>
</evidence>
<gene>
    <name evidence="8" type="ORF">ILUMI_05575</name>
</gene>
<dbReference type="PANTHER" id="PTHR22655">
    <property type="entry name" value="ATP-DEPENDENT RNA HELICASE TDRD12-RELATED"/>
    <property type="match status" value="1"/>
</dbReference>
<evidence type="ECO:0000256" key="1">
    <source>
        <dbReference type="ARBA" id="ARBA00012552"/>
    </source>
</evidence>
<organism evidence="8 9">
    <name type="scientific">Ignelater luminosus</name>
    <name type="common">Cucubano</name>
    <name type="synonym">Pyrophorus luminosus</name>
    <dbReference type="NCBI Taxonomy" id="2038154"/>
    <lineage>
        <taxon>Eukaryota</taxon>
        <taxon>Metazoa</taxon>
        <taxon>Ecdysozoa</taxon>
        <taxon>Arthropoda</taxon>
        <taxon>Hexapoda</taxon>
        <taxon>Insecta</taxon>
        <taxon>Pterygota</taxon>
        <taxon>Neoptera</taxon>
        <taxon>Endopterygota</taxon>
        <taxon>Coleoptera</taxon>
        <taxon>Polyphaga</taxon>
        <taxon>Elateriformia</taxon>
        <taxon>Elateroidea</taxon>
        <taxon>Elateridae</taxon>
        <taxon>Agrypninae</taxon>
        <taxon>Pyrophorini</taxon>
        <taxon>Ignelater</taxon>
    </lineage>
</organism>
<evidence type="ECO:0000313" key="8">
    <source>
        <dbReference type="EMBL" id="KAF2900606.1"/>
    </source>
</evidence>
<proteinExistence type="predicted"/>
<feature type="non-terminal residue" evidence="8">
    <location>
        <position position="1"/>
    </location>
</feature>
<keyword evidence="2" id="KW-0677">Repeat</keyword>
<keyword evidence="5" id="KW-0347">Helicase</keyword>
<dbReference type="EC" id="3.6.4.13" evidence="1"/>
<dbReference type="Proteomes" id="UP000801492">
    <property type="component" value="Unassembled WGS sequence"/>
</dbReference>
<dbReference type="EMBL" id="VTPC01002091">
    <property type="protein sequence ID" value="KAF2900606.1"/>
    <property type="molecule type" value="Genomic_DNA"/>
</dbReference>
<dbReference type="GO" id="GO:0005524">
    <property type="term" value="F:ATP binding"/>
    <property type="evidence" value="ECO:0007669"/>
    <property type="project" value="UniProtKB-KW"/>
</dbReference>
<keyword evidence="4" id="KW-0378">Hydrolase</keyword>
<reference evidence="8" key="1">
    <citation type="submission" date="2019-08" db="EMBL/GenBank/DDBJ databases">
        <title>The genome of the North American firefly Photinus pyralis.</title>
        <authorList>
            <consortium name="Photinus pyralis genome working group"/>
            <person name="Fallon T.R."/>
            <person name="Sander Lower S.E."/>
            <person name="Weng J.-K."/>
        </authorList>
    </citation>
    <scope>NUCLEOTIDE SEQUENCE</scope>
    <source>
        <strain evidence="8">TRF0915ILg1</strain>
        <tissue evidence="8">Whole body</tissue>
    </source>
</reference>
<dbReference type="AlphaFoldDB" id="A0A8K0DC05"/>
<dbReference type="GO" id="GO:0016787">
    <property type="term" value="F:hydrolase activity"/>
    <property type="evidence" value="ECO:0007669"/>
    <property type="project" value="UniProtKB-KW"/>
</dbReference>